<accession>A0A1D1UYW5</accession>
<reference evidence="1 2" key="1">
    <citation type="journal article" date="2016" name="Nat. Commun.">
        <title>Extremotolerant tardigrade genome and improved radiotolerance of human cultured cells by tardigrade-unique protein.</title>
        <authorList>
            <person name="Hashimoto T."/>
            <person name="Horikawa D.D."/>
            <person name="Saito Y."/>
            <person name="Kuwahara H."/>
            <person name="Kozuka-Hata H."/>
            <person name="Shin-I T."/>
            <person name="Minakuchi Y."/>
            <person name="Ohishi K."/>
            <person name="Motoyama A."/>
            <person name="Aizu T."/>
            <person name="Enomoto A."/>
            <person name="Kondo K."/>
            <person name="Tanaka S."/>
            <person name="Hara Y."/>
            <person name="Koshikawa S."/>
            <person name="Sagara H."/>
            <person name="Miura T."/>
            <person name="Yokobori S."/>
            <person name="Miyagawa K."/>
            <person name="Suzuki Y."/>
            <person name="Kubo T."/>
            <person name="Oyama M."/>
            <person name="Kohara Y."/>
            <person name="Fujiyama A."/>
            <person name="Arakawa K."/>
            <person name="Katayama T."/>
            <person name="Toyoda A."/>
            <person name="Kunieda T."/>
        </authorList>
    </citation>
    <scope>NUCLEOTIDE SEQUENCE [LARGE SCALE GENOMIC DNA]</scope>
    <source>
        <strain evidence="1 2">YOKOZUNA-1</strain>
    </source>
</reference>
<keyword evidence="2" id="KW-1185">Reference proteome</keyword>
<proteinExistence type="predicted"/>
<comment type="caution">
    <text evidence="1">The sequence shown here is derived from an EMBL/GenBank/DDBJ whole genome shotgun (WGS) entry which is preliminary data.</text>
</comment>
<protein>
    <submittedName>
        <fullName evidence="1">Uncharacterized protein</fullName>
    </submittedName>
</protein>
<gene>
    <name evidence="1" type="primary">RvY_05684-1</name>
    <name evidence="1" type="synonym">RvY_05684.1</name>
    <name evidence="1" type="ORF">RvY_05684</name>
</gene>
<evidence type="ECO:0000313" key="2">
    <source>
        <dbReference type="Proteomes" id="UP000186922"/>
    </source>
</evidence>
<organism evidence="1 2">
    <name type="scientific">Ramazzottius varieornatus</name>
    <name type="common">Water bear</name>
    <name type="synonym">Tardigrade</name>
    <dbReference type="NCBI Taxonomy" id="947166"/>
    <lineage>
        <taxon>Eukaryota</taxon>
        <taxon>Metazoa</taxon>
        <taxon>Ecdysozoa</taxon>
        <taxon>Tardigrada</taxon>
        <taxon>Eutardigrada</taxon>
        <taxon>Parachela</taxon>
        <taxon>Hypsibioidea</taxon>
        <taxon>Ramazzottiidae</taxon>
        <taxon>Ramazzottius</taxon>
    </lineage>
</organism>
<name>A0A1D1UYW5_RAMVA</name>
<evidence type="ECO:0000313" key="1">
    <source>
        <dbReference type="EMBL" id="GAU93800.1"/>
    </source>
</evidence>
<dbReference type="Proteomes" id="UP000186922">
    <property type="component" value="Unassembled WGS sequence"/>
</dbReference>
<dbReference type="AlphaFoldDB" id="A0A1D1UYW5"/>
<dbReference type="EMBL" id="BDGG01000002">
    <property type="protein sequence ID" value="GAU93800.1"/>
    <property type="molecule type" value="Genomic_DNA"/>
</dbReference>
<sequence>MKVSTRWTTKTSNEQLMVASLVVPADTLGSLEQTARSHLVHHDLHFCPNQSVIRK</sequence>